<dbReference type="InParanoid" id="Q0UWQ8"/>
<sequence length="50" mass="5547">MHRKDIRKVFRHTSITGYNGPTCPSSSNGKYDDANAAAHAEPPHECRANH</sequence>
<accession>Q0UWQ8</accession>
<dbReference type="GeneID" id="5971215"/>
<dbReference type="EMBL" id="CH445329">
    <property type="protein sequence ID" value="EAT89011.1"/>
    <property type="molecule type" value="Genomic_DNA"/>
</dbReference>
<dbReference type="AlphaFoldDB" id="Q0UWQ8"/>
<protein>
    <submittedName>
        <fullName evidence="2">Uncharacterized protein</fullName>
    </submittedName>
</protein>
<organism evidence="2 3">
    <name type="scientific">Phaeosphaeria nodorum (strain SN15 / ATCC MYA-4574 / FGSC 10173)</name>
    <name type="common">Glume blotch fungus</name>
    <name type="synonym">Parastagonospora nodorum</name>
    <dbReference type="NCBI Taxonomy" id="321614"/>
    <lineage>
        <taxon>Eukaryota</taxon>
        <taxon>Fungi</taxon>
        <taxon>Dikarya</taxon>
        <taxon>Ascomycota</taxon>
        <taxon>Pezizomycotina</taxon>
        <taxon>Dothideomycetes</taxon>
        <taxon>Pleosporomycetidae</taxon>
        <taxon>Pleosporales</taxon>
        <taxon>Pleosporineae</taxon>
        <taxon>Phaeosphaeriaceae</taxon>
        <taxon>Parastagonospora</taxon>
    </lineage>
</organism>
<reference evidence="3" key="1">
    <citation type="journal article" date="2007" name="Plant Cell">
        <title>Dothideomycete-plant interactions illuminated by genome sequencing and EST analysis of the wheat pathogen Stagonospora nodorum.</title>
        <authorList>
            <person name="Hane J.K."/>
            <person name="Lowe R.G."/>
            <person name="Solomon P.S."/>
            <person name="Tan K.C."/>
            <person name="Schoch C.L."/>
            <person name="Spatafora J.W."/>
            <person name="Crous P.W."/>
            <person name="Kodira C."/>
            <person name="Birren B.W."/>
            <person name="Galagan J.E."/>
            <person name="Torriani S.F."/>
            <person name="McDonald B.A."/>
            <person name="Oliver R.P."/>
        </authorList>
    </citation>
    <scope>NUCLEOTIDE SEQUENCE [LARGE SCALE GENOMIC DNA]</scope>
    <source>
        <strain evidence="3">SN15 / ATCC MYA-4574 / FGSC 10173</strain>
    </source>
</reference>
<gene>
    <name evidence="2" type="ORF">SNOG_03806</name>
</gene>
<feature type="compositionally biased region" description="Polar residues" evidence="1">
    <location>
        <begin position="14"/>
        <end position="29"/>
    </location>
</feature>
<dbReference type="Proteomes" id="UP000001055">
    <property type="component" value="Unassembled WGS sequence"/>
</dbReference>
<feature type="region of interest" description="Disordered" evidence="1">
    <location>
        <begin position="14"/>
        <end position="50"/>
    </location>
</feature>
<dbReference type="HOGENOM" id="CLU_3125595_0_0_1"/>
<evidence type="ECO:0000313" key="3">
    <source>
        <dbReference type="Proteomes" id="UP000001055"/>
    </source>
</evidence>
<evidence type="ECO:0000256" key="1">
    <source>
        <dbReference type="SAM" id="MobiDB-lite"/>
    </source>
</evidence>
<dbReference type="KEGG" id="pno:SNOG_03806"/>
<evidence type="ECO:0000313" key="2">
    <source>
        <dbReference type="EMBL" id="EAT89011.1"/>
    </source>
</evidence>
<feature type="compositionally biased region" description="Basic and acidic residues" evidence="1">
    <location>
        <begin position="41"/>
        <end position="50"/>
    </location>
</feature>
<name>Q0UWQ8_PHANO</name>
<proteinExistence type="predicted"/>
<dbReference type="RefSeq" id="XP_001794352.1">
    <property type="nucleotide sequence ID" value="XM_001794300.1"/>
</dbReference>